<sequence length="119" mass="13468">MPCAASRVWQRGHFYPKLWQGLLKGSEWAEGLQLARSRAPRISTVRRVWRERAWKDDLQIEDTRKQEQRLLCGDSVLYSWSDLWVSGNDRESIITGQGPLGTVGGTLVIGAMVDVVGQE</sequence>
<proteinExistence type="predicted"/>
<dbReference type="EMBL" id="JBBPFD010000008">
    <property type="protein sequence ID" value="KAK7915718.1"/>
    <property type="molecule type" value="Genomic_DNA"/>
</dbReference>
<dbReference type="AlphaFoldDB" id="A0AAW0P2P5"/>
<name>A0AAW0P2P5_9GOBI</name>
<gene>
    <name evidence="1" type="ORF">WMY93_011479</name>
</gene>
<organism evidence="1 2">
    <name type="scientific">Mugilogobius chulae</name>
    <name type="common">yellowstripe goby</name>
    <dbReference type="NCBI Taxonomy" id="88201"/>
    <lineage>
        <taxon>Eukaryota</taxon>
        <taxon>Metazoa</taxon>
        <taxon>Chordata</taxon>
        <taxon>Craniata</taxon>
        <taxon>Vertebrata</taxon>
        <taxon>Euteleostomi</taxon>
        <taxon>Actinopterygii</taxon>
        <taxon>Neopterygii</taxon>
        <taxon>Teleostei</taxon>
        <taxon>Neoteleostei</taxon>
        <taxon>Acanthomorphata</taxon>
        <taxon>Gobiaria</taxon>
        <taxon>Gobiiformes</taxon>
        <taxon>Gobioidei</taxon>
        <taxon>Gobiidae</taxon>
        <taxon>Gobionellinae</taxon>
        <taxon>Mugilogobius</taxon>
    </lineage>
</organism>
<accession>A0AAW0P2P5</accession>
<dbReference type="Proteomes" id="UP001460270">
    <property type="component" value="Unassembled WGS sequence"/>
</dbReference>
<keyword evidence="2" id="KW-1185">Reference proteome</keyword>
<evidence type="ECO:0000313" key="2">
    <source>
        <dbReference type="Proteomes" id="UP001460270"/>
    </source>
</evidence>
<comment type="caution">
    <text evidence="1">The sequence shown here is derived from an EMBL/GenBank/DDBJ whole genome shotgun (WGS) entry which is preliminary data.</text>
</comment>
<evidence type="ECO:0000313" key="1">
    <source>
        <dbReference type="EMBL" id="KAK7915718.1"/>
    </source>
</evidence>
<protein>
    <submittedName>
        <fullName evidence="1">Uncharacterized protein</fullName>
    </submittedName>
</protein>
<reference evidence="2" key="1">
    <citation type="submission" date="2024-04" db="EMBL/GenBank/DDBJ databases">
        <title>Salinicola lusitanus LLJ914,a marine bacterium isolated from the Okinawa Trough.</title>
        <authorList>
            <person name="Li J."/>
        </authorList>
    </citation>
    <scope>NUCLEOTIDE SEQUENCE [LARGE SCALE GENOMIC DNA]</scope>
</reference>